<dbReference type="PATRIC" id="fig|999432.5.peg.1699"/>
<organism evidence="3">
    <name type="scientific">Treponema denticola H-22</name>
    <dbReference type="NCBI Taxonomy" id="999432"/>
    <lineage>
        <taxon>Bacteria</taxon>
        <taxon>Pseudomonadati</taxon>
        <taxon>Spirochaetota</taxon>
        <taxon>Spirochaetia</taxon>
        <taxon>Spirochaetales</taxon>
        <taxon>Treponemataceae</taxon>
        <taxon>Treponema</taxon>
    </lineage>
</organism>
<feature type="domain" description="PEGA" evidence="2">
    <location>
        <begin position="27"/>
        <end position="79"/>
    </location>
</feature>
<dbReference type="InterPro" id="IPR013229">
    <property type="entry name" value="PEGA"/>
</dbReference>
<proteinExistence type="predicted"/>
<reference evidence="3" key="1">
    <citation type="submission" date="2012-01" db="EMBL/GenBank/DDBJ databases">
        <title>The Genome Sequence of Treponema denticola H-22.</title>
        <authorList>
            <consortium name="The Broad Institute Genome Sequencing Platform"/>
            <person name="Earl A."/>
            <person name="Ward D."/>
            <person name="Feldgarden M."/>
            <person name="Gevers D."/>
            <person name="Blanton J.M."/>
            <person name="Fenno C.J."/>
            <person name="Baranova O.V."/>
            <person name="Mathney J."/>
            <person name="Dewhirst F.E."/>
            <person name="Izard J."/>
            <person name="Young S.K."/>
            <person name="Zeng Q."/>
            <person name="Gargeya S."/>
            <person name="Fitzgerald M."/>
            <person name="Haas B."/>
            <person name="Abouelleil A."/>
            <person name="Alvarado L."/>
            <person name="Arachchi H.M."/>
            <person name="Berlin A."/>
            <person name="Chapman S.B."/>
            <person name="Gearin G."/>
            <person name="Goldberg J."/>
            <person name="Griggs A."/>
            <person name="Gujja S."/>
            <person name="Hansen M."/>
            <person name="Heiman D."/>
            <person name="Howarth C."/>
            <person name="Larimer J."/>
            <person name="Lui A."/>
            <person name="MacDonald P.J.P."/>
            <person name="McCowen C."/>
            <person name="Montmayeur A."/>
            <person name="Murphy C."/>
            <person name="Neiman D."/>
            <person name="Pearson M."/>
            <person name="Priest M."/>
            <person name="Roberts A."/>
            <person name="Saif S."/>
            <person name="Shea T."/>
            <person name="Sisk P."/>
            <person name="Stolte C."/>
            <person name="Sykes S."/>
            <person name="Wortman J."/>
            <person name="Nusbaum C."/>
            <person name="Birren B."/>
        </authorList>
    </citation>
    <scope>NUCLEOTIDE SEQUENCE [LARGE SCALE GENOMIC DNA]</scope>
    <source>
        <strain evidence="3">H-22</strain>
    </source>
</reference>
<comment type="caution">
    <text evidence="3">The sequence shown here is derived from an EMBL/GenBank/DDBJ whole genome shotgun (WGS) entry which is preliminary data.</text>
</comment>
<dbReference type="AlphaFoldDB" id="A0A0E2E5Z2"/>
<protein>
    <recommendedName>
        <fullName evidence="2">PEGA domain-containing protein</fullName>
    </recommendedName>
</protein>
<feature type="transmembrane region" description="Helical" evidence="1">
    <location>
        <begin position="84"/>
        <end position="101"/>
    </location>
</feature>
<dbReference type="EMBL" id="AGDV01000012">
    <property type="protein sequence ID" value="EMB33278.1"/>
    <property type="molecule type" value="Genomic_DNA"/>
</dbReference>
<keyword evidence="1" id="KW-0812">Transmembrane</keyword>
<evidence type="ECO:0000256" key="1">
    <source>
        <dbReference type="SAM" id="Phobius"/>
    </source>
</evidence>
<dbReference type="HOGENOM" id="CLU_2037033_0_0_12"/>
<keyword evidence="1" id="KW-0472">Membrane</keyword>
<dbReference type="PROSITE" id="PS51257">
    <property type="entry name" value="PROKAR_LIPOPROTEIN"/>
    <property type="match status" value="1"/>
</dbReference>
<accession>A0A0E2E5Z2</accession>
<dbReference type="Proteomes" id="UP000011705">
    <property type="component" value="Chromosome"/>
</dbReference>
<keyword evidence="1" id="KW-1133">Transmembrane helix</keyword>
<gene>
    <name evidence="3" type="ORF">HMPREF9726_01639</name>
</gene>
<dbReference type="RefSeq" id="WP_002684791.1">
    <property type="nucleotide sequence ID" value="NZ_CM001795.1"/>
</dbReference>
<evidence type="ECO:0000259" key="2">
    <source>
        <dbReference type="Pfam" id="PF08308"/>
    </source>
</evidence>
<dbReference type="Pfam" id="PF08308">
    <property type="entry name" value="PEGA"/>
    <property type="match status" value="1"/>
</dbReference>
<evidence type="ECO:0000313" key="3">
    <source>
        <dbReference type="EMBL" id="EMB33278.1"/>
    </source>
</evidence>
<sequence>MKKFVSILLVLIVLLSILSSCVTKTKVTFDTDVPGADVYLDGEYIGKTPVTKKLSNAVWKDPHVTIKKDGYQDIHTNIKKEVKMINLIFGWLLWLPSLLWVHGPKQYQYYIINTAN</sequence>
<name>A0A0E2E5Z2_TREDN</name>